<protein>
    <submittedName>
        <fullName evidence="1">Uncharacterized protein</fullName>
    </submittedName>
</protein>
<name>A0ABW3Q0J1_9BACL</name>
<organism evidence="1 2">
    <name type="scientific">Paenibacillus provencensis</name>
    <dbReference type="NCBI Taxonomy" id="441151"/>
    <lineage>
        <taxon>Bacteria</taxon>
        <taxon>Bacillati</taxon>
        <taxon>Bacillota</taxon>
        <taxon>Bacilli</taxon>
        <taxon>Bacillales</taxon>
        <taxon>Paenibacillaceae</taxon>
        <taxon>Paenibacillus</taxon>
    </lineage>
</organism>
<dbReference type="Proteomes" id="UP001597169">
    <property type="component" value="Unassembled WGS sequence"/>
</dbReference>
<proteinExistence type="predicted"/>
<keyword evidence="2" id="KW-1185">Reference proteome</keyword>
<evidence type="ECO:0000313" key="1">
    <source>
        <dbReference type="EMBL" id="MFD1130497.1"/>
    </source>
</evidence>
<evidence type="ECO:0000313" key="2">
    <source>
        <dbReference type="Proteomes" id="UP001597169"/>
    </source>
</evidence>
<dbReference type="RefSeq" id="WP_285850265.1">
    <property type="nucleotide sequence ID" value="NZ_JBHTKX010000003.1"/>
</dbReference>
<reference evidence="2" key="1">
    <citation type="journal article" date="2019" name="Int. J. Syst. Evol. Microbiol.">
        <title>The Global Catalogue of Microorganisms (GCM) 10K type strain sequencing project: providing services to taxonomists for standard genome sequencing and annotation.</title>
        <authorList>
            <consortium name="The Broad Institute Genomics Platform"/>
            <consortium name="The Broad Institute Genome Sequencing Center for Infectious Disease"/>
            <person name="Wu L."/>
            <person name="Ma J."/>
        </authorList>
    </citation>
    <scope>NUCLEOTIDE SEQUENCE [LARGE SCALE GENOMIC DNA]</scope>
    <source>
        <strain evidence="2">CCUG 53519</strain>
    </source>
</reference>
<sequence length="43" mass="4763">MADALFCGTNLDLGLKCRGRNSPKTVLGYILISVTEYEKKKQS</sequence>
<dbReference type="EMBL" id="JBHTKX010000003">
    <property type="protein sequence ID" value="MFD1130497.1"/>
    <property type="molecule type" value="Genomic_DNA"/>
</dbReference>
<accession>A0ABW3Q0J1</accession>
<comment type="caution">
    <text evidence="1">The sequence shown here is derived from an EMBL/GenBank/DDBJ whole genome shotgun (WGS) entry which is preliminary data.</text>
</comment>
<gene>
    <name evidence="1" type="ORF">ACFQ3J_20320</name>
</gene>